<gene>
    <name evidence="7" type="ORF">FC64_GL001363</name>
</gene>
<comment type="similarity">
    <text evidence="5">Belongs to the class-II pyridoxal-phosphate-dependent aminotransferase family. MalY/PatB cystathionine beta-lyase subfamily.</text>
</comment>
<evidence type="ECO:0000256" key="4">
    <source>
        <dbReference type="ARBA" id="ARBA00023239"/>
    </source>
</evidence>
<keyword evidence="8" id="KW-1185">Reference proteome</keyword>
<accession>A0A0R1ZA35</accession>
<dbReference type="PANTHER" id="PTHR43525">
    <property type="entry name" value="PROTEIN MALY"/>
    <property type="match status" value="1"/>
</dbReference>
<dbReference type="NCBIfam" id="TIGR04350">
    <property type="entry name" value="C_S_lyase_PatB"/>
    <property type="match status" value="1"/>
</dbReference>
<protein>
    <recommendedName>
        <fullName evidence="2">cysteine-S-conjugate beta-lyase</fullName>
        <ecNumber evidence="2">4.4.1.13</ecNumber>
    </recommendedName>
</protein>
<comment type="cofactor">
    <cofactor evidence="1">
        <name>pyridoxal 5'-phosphate</name>
        <dbReference type="ChEBI" id="CHEBI:597326"/>
    </cofactor>
</comment>
<dbReference type="Gene3D" id="3.40.640.10">
    <property type="entry name" value="Type I PLP-dependent aspartate aminotransferase-like (Major domain)"/>
    <property type="match status" value="1"/>
</dbReference>
<dbReference type="SUPFAM" id="SSF53383">
    <property type="entry name" value="PLP-dependent transferases"/>
    <property type="match status" value="1"/>
</dbReference>
<feature type="domain" description="Aminotransferase class I/classII large" evidence="6">
    <location>
        <begin position="51"/>
        <end position="390"/>
    </location>
</feature>
<dbReference type="InterPro" id="IPR004839">
    <property type="entry name" value="Aminotransferase_I/II_large"/>
</dbReference>
<dbReference type="InterPro" id="IPR027619">
    <property type="entry name" value="C-S_lyase_PatB-like"/>
</dbReference>
<organism evidence="7 8">
    <name type="scientific">Ligilactobacillus araffinosus DSM 20653</name>
    <dbReference type="NCBI Taxonomy" id="1423820"/>
    <lineage>
        <taxon>Bacteria</taxon>
        <taxon>Bacillati</taxon>
        <taxon>Bacillota</taxon>
        <taxon>Bacilli</taxon>
        <taxon>Lactobacillales</taxon>
        <taxon>Lactobacillaceae</taxon>
        <taxon>Ligilactobacillus</taxon>
    </lineage>
</organism>
<dbReference type="InterPro" id="IPR051798">
    <property type="entry name" value="Class-II_PLP-Dep_Aminotrans"/>
</dbReference>
<keyword evidence="3" id="KW-0663">Pyridoxal phosphate</keyword>
<evidence type="ECO:0000313" key="8">
    <source>
        <dbReference type="Proteomes" id="UP000051291"/>
    </source>
</evidence>
<evidence type="ECO:0000313" key="7">
    <source>
        <dbReference type="EMBL" id="KRM51553.1"/>
    </source>
</evidence>
<dbReference type="InterPro" id="IPR015424">
    <property type="entry name" value="PyrdxlP-dep_Trfase"/>
</dbReference>
<dbReference type="PATRIC" id="fig|1423820.4.peg.1389"/>
<evidence type="ECO:0000259" key="6">
    <source>
        <dbReference type="Pfam" id="PF00155"/>
    </source>
</evidence>
<comment type="caution">
    <text evidence="7">The sequence shown here is derived from an EMBL/GenBank/DDBJ whole genome shotgun (WGS) entry which is preliminary data.</text>
</comment>
<dbReference type="GO" id="GO:0030170">
    <property type="term" value="F:pyridoxal phosphate binding"/>
    <property type="evidence" value="ECO:0007669"/>
    <property type="project" value="InterPro"/>
</dbReference>
<evidence type="ECO:0000256" key="5">
    <source>
        <dbReference type="ARBA" id="ARBA00037974"/>
    </source>
</evidence>
<dbReference type="GO" id="GO:0008483">
    <property type="term" value="F:transaminase activity"/>
    <property type="evidence" value="ECO:0007669"/>
    <property type="project" value="UniProtKB-KW"/>
</dbReference>
<dbReference type="PANTHER" id="PTHR43525:SF1">
    <property type="entry name" value="PROTEIN MALY"/>
    <property type="match status" value="1"/>
</dbReference>
<dbReference type="InterPro" id="IPR015421">
    <property type="entry name" value="PyrdxlP-dep_Trfase_major"/>
</dbReference>
<reference evidence="7 8" key="1">
    <citation type="journal article" date="2015" name="Genome Announc.">
        <title>Expanding the biotechnology potential of lactobacilli through comparative genomics of 213 strains and associated genera.</title>
        <authorList>
            <person name="Sun Z."/>
            <person name="Harris H.M."/>
            <person name="McCann A."/>
            <person name="Guo C."/>
            <person name="Argimon S."/>
            <person name="Zhang W."/>
            <person name="Yang X."/>
            <person name="Jeffery I.B."/>
            <person name="Cooney J.C."/>
            <person name="Kagawa T.F."/>
            <person name="Liu W."/>
            <person name="Song Y."/>
            <person name="Salvetti E."/>
            <person name="Wrobel A."/>
            <person name="Rasinkangas P."/>
            <person name="Parkhill J."/>
            <person name="Rea M.C."/>
            <person name="O'Sullivan O."/>
            <person name="Ritari J."/>
            <person name="Douillard F.P."/>
            <person name="Paul Ross R."/>
            <person name="Yang R."/>
            <person name="Briner A.E."/>
            <person name="Felis G.E."/>
            <person name="de Vos W.M."/>
            <person name="Barrangou R."/>
            <person name="Klaenhammer T.R."/>
            <person name="Caufield P.W."/>
            <person name="Cui Y."/>
            <person name="Zhang H."/>
            <person name="O'Toole P.W."/>
        </authorList>
    </citation>
    <scope>NUCLEOTIDE SEQUENCE [LARGE SCALE GENOMIC DNA]</scope>
    <source>
        <strain evidence="7 8">DSM 20653</strain>
    </source>
</reference>
<dbReference type="AlphaFoldDB" id="A0A0R1ZA35"/>
<keyword evidence="7" id="KW-0032">Aminotransferase</keyword>
<evidence type="ECO:0000256" key="1">
    <source>
        <dbReference type="ARBA" id="ARBA00001933"/>
    </source>
</evidence>
<name>A0A0R1ZA35_9LACO</name>
<dbReference type="Proteomes" id="UP000051291">
    <property type="component" value="Unassembled WGS sequence"/>
</dbReference>
<dbReference type="CDD" id="cd00609">
    <property type="entry name" value="AAT_like"/>
    <property type="match status" value="1"/>
</dbReference>
<keyword evidence="4" id="KW-0456">Lyase</keyword>
<evidence type="ECO:0000256" key="2">
    <source>
        <dbReference type="ARBA" id="ARBA00012224"/>
    </source>
</evidence>
<dbReference type="EMBL" id="AYYZ01000030">
    <property type="protein sequence ID" value="KRM51553.1"/>
    <property type="molecule type" value="Genomic_DNA"/>
</dbReference>
<dbReference type="Gene3D" id="3.90.1150.10">
    <property type="entry name" value="Aspartate Aminotransferase, domain 1"/>
    <property type="match status" value="1"/>
</dbReference>
<keyword evidence="7" id="KW-0808">Transferase</keyword>
<evidence type="ECO:0000256" key="3">
    <source>
        <dbReference type="ARBA" id="ARBA00022898"/>
    </source>
</evidence>
<sequence length="399" mass="45932">MRAMNKEDFVKQYAVERQNTNSVKWDGMQAKFGESDLLPMWVADMEFKAPEAVRKALHARIDEGAFGYSFTPDSYYDAYFTWQKERYGIELHKEWVRLNPNVVQSLSNLVQLLTKPGDAVMVLQPVYFPFMDVIEKNDRKLVVSNLIDNHGRYELDLDDMRQKMIDNQVQLMIFCNPHNPVGRVWSAQELEDVLELCRQEQVLVISDEIHHDLMIDGSQFTSMLNIKDGFYRDNLVVVDSPSKTFNLASLWNSHVIIPNPQIMMRYDTYQERMKNPGGCLLGQVAGEAAYRQGTEWLEGLLETIADNYHYVRNELKKELPEAVISPLEGTYLAWIDLSHLVAAEDLQTVIQDKAKLAVDFGDWFGEAGKGHIRFNLATTPANVRQAMKRLIQAVQAYQE</sequence>
<proteinExistence type="inferred from homology"/>
<dbReference type="STRING" id="1423820.FC64_GL001363"/>
<dbReference type="EC" id="4.4.1.13" evidence="2"/>
<dbReference type="InterPro" id="IPR015422">
    <property type="entry name" value="PyrdxlP-dep_Trfase_small"/>
</dbReference>
<dbReference type="Pfam" id="PF00155">
    <property type="entry name" value="Aminotran_1_2"/>
    <property type="match status" value="1"/>
</dbReference>
<dbReference type="GO" id="GO:0047804">
    <property type="term" value="F:cysteine-S-conjugate beta-lyase activity"/>
    <property type="evidence" value="ECO:0007669"/>
    <property type="project" value="UniProtKB-EC"/>
</dbReference>